<feature type="transmembrane region" description="Helical" evidence="1">
    <location>
        <begin position="116"/>
        <end position="133"/>
    </location>
</feature>
<feature type="transmembrane region" description="Helical" evidence="1">
    <location>
        <begin position="76"/>
        <end position="96"/>
    </location>
</feature>
<sequence>MAKKNKSKKSVSDKIRNFNYLKNDDIQKDSILLRNLSLFTILLTALIYISAYICEVITAICYGFDIDLISLSMSTLIKNNIVCLLLIIPSMLPILFDYLRNHQKSSSNVKQVVKNYYIFIITTIVVILSIVVYKFNQFIFYKLFLPVVIILVSILLFIYFFLKLICSMNFIQLFYYLFFWVFLFLILVAITFFNFILTANKPYQIFSYDNQNYALLRRYDNSLVAKKIITKEQNGQEKNYFYDEILYLPIATLKKGLLFRIVKVENDSN</sequence>
<dbReference type="AlphaFoldDB" id="A0AB94ICV0"/>
<dbReference type="EMBL" id="AWGA01000048">
    <property type="protein sequence ID" value="TEA27250.1"/>
    <property type="molecule type" value="Genomic_DNA"/>
</dbReference>
<name>A0AB94ICV0_9GAMM</name>
<gene>
    <name evidence="2" type="ORF">O970_04660</name>
</gene>
<feature type="transmembrane region" description="Helical" evidence="1">
    <location>
        <begin position="139"/>
        <end position="162"/>
    </location>
</feature>
<comment type="caution">
    <text evidence="2">The sequence shown here is derived from an EMBL/GenBank/DDBJ whole genome shotgun (WGS) entry which is preliminary data.</text>
</comment>
<dbReference type="RefSeq" id="WP_024495990.1">
    <property type="nucleotide sequence ID" value="NZ_AWGA01000048.1"/>
</dbReference>
<feature type="transmembrane region" description="Helical" evidence="1">
    <location>
        <begin position="36"/>
        <end position="64"/>
    </location>
</feature>
<keyword evidence="1" id="KW-0472">Membrane</keyword>
<accession>A0AB94ICV0</accession>
<protein>
    <submittedName>
        <fullName evidence="2">Uncharacterized protein</fullName>
    </submittedName>
</protein>
<keyword evidence="1" id="KW-0812">Transmembrane</keyword>
<keyword evidence="3" id="KW-1185">Reference proteome</keyword>
<organism evidence="2 3">
    <name type="scientific">Candidatus Schmidhempelia bombi str. Bimp</name>
    <dbReference type="NCBI Taxonomy" id="1387197"/>
    <lineage>
        <taxon>Bacteria</taxon>
        <taxon>Pseudomonadati</taxon>
        <taxon>Pseudomonadota</taxon>
        <taxon>Gammaproteobacteria</taxon>
        <taxon>Orbales</taxon>
        <taxon>Orbaceae</taxon>
        <taxon>Candidatus Schmidhempelia</taxon>
    </lineage>
</organism>
<evidence type="ECO:0000313" key="2">
    <source>
        <dbReference type="EMBL" id="TEA27250.1"/>
    </source>
</evidence>
<evidence type="ECO:0000256" key="1">
    <source>
        <dbReference type="SAM" id="Phobius"/>
    </source>
</evidence>
<reference evidence="2 3" key="1">
    <citation type="journal article" date="2014" name="Appl. Environ. Microbiol.">
        <title>Genomic features of a bumble bee symbiont reflect its host environment.</title>
        <authorList>
            <person name="Martinson V.G."/>
            <person name="Magoc T."/>
            <person name="Koch H."/>
            <person name="Salzberg S.L."/>
            <person name="Moran N.A."/>
        </authorList>
    </citation>
    <scope>NUCLEOTIDE SEQUENCE [LARGE SCALE GENOMIC DNA]</scope>
    <source>
        <strain evidence="2 3">Bimp</strain>
    </source>
</reference>
<feature type="transmembrane region" description="Helical" evidence="1">
    <location>
        <begin position="174"/>
        <end position="197"/>
    </location>
</feature>
<proteinExistence type="predicted"/>
<evidence type="ECO:0000313" key="3">
    <source>
        <dbReference type="Proteomes" id="UP000506160"/>
    </source>
</evidence>
<dbReference type="Proteomes" id="UP000506160">
    <property type="component" value="Unassembled WGS sequence"/>
</dbReference>
<keyword evidence="1" id="KW-1133">Transmembrane helix</keyword>